<feature type="compositionally biased region" description="Basic and acidic residues" evidence="3">
    <location>
        <begin position="56"/>
        <end position="68"/>
    </location>
</feature>
<dbReference type="GO" id="GO:0034553">
    <property type="term" value="P:mitochondrial respiratory chain complex II assembly"/>
    <property type="evidence" value="ECO:0007669"/>
    <property type="project" value="TreeGrafter"/>
</dbReference>
<feature type="compositionally biased region" description="Basic and acidic residues" evidence="3">
    <location>
        <begin position="108"/>
        <end position="121"/>
    </location>
</feature>
<dbReference type="InterPro" id="IPR012875">
    <property type="entry name" value="SDHF4"/>
</dbReference>
<comment type="caution">
    <text evidence="4">The sequence shown here is derived from an EMBL/GenBank/DDBJ whole genome shotgun (WGS) entry which is preliminary data.</text>
</comment>
<sequence>MASRRLFSSTLTSTPKLLFQAATTTRPDPLIRSVVTRFMSSATPHQEIPLQNNKQESIKEDLETKNKEEEEEEEDDDDDDAQYVDENGNFVNKATGEVGGPRGPEPTRYGDWEQKGRCSDF</sequence>
<dbReference type="PANTHER" id="PTHR28524:SF3">
    <property type="entry name" value="SUCCINATE DEHYDROGENASE ASSEMBLY FACTOR 4, MITOCHONDRIAL"/>
    <property type="match status" value="1"/>
</dbReference>
<evidence type="ECO:0000256" key="3">
    <source>
        <dbReference type="SAM" id="MobiDB-lite"/>
    </source>
</evidence>
<dbReference type="Pfam" id="PF07896">
    <property type="entry name" value="DUF1674"/>
    <property type="match status" value="1"/>
</dbReference>
<evidence type="ECO:0000313" key="5">
    <source>
        <dbReference type="Proteomes" id="UP000737018"/>
    </source>
</evidence>
<feature type="region of interest" description="Disordered" evidence="3">
    <location>
        <begin position="1"/>
        <end position="25"/>
    </location>
</feature>
<gene>
    <name evidence="4" type="ORF">CMV_002246</name>
</gene>
<evidence type="ECO:0000256" key="1">
    <source>
        <dbReference type="ARBA" id="ARBA00005701"/>
    </source>
</evidence>
<keyword evidence="5" id="KW-1185">Reference proteome</keyword>
<dbReference type="Proteomes" id="UP000737018">
    <property type="component" value="Unassembled WGS sequence"/>
</dbReference>
<feature type="compositionally biased region" description="Low complexity" evidence="3">
    <location>
        <begin position="1"/>
        <end position="14"/>
    </location>
</feature>
<dbReference type="OrthoDB" id="201362at2759"/>
<name>A0A8J4RJH5_9ROSI</name>
<feature type="compositionally biased region" description="Polar residues" evidence="3">
    <location>
        <begin position="41"/>
        <end position="55"/>
    </location>
</feature>
<dbReference type="PANTHER" id="PTHR28524">
    <property type="entry name" value="SUCCINATE DEHYDROGENASE ASSEMBLY FACTOR 4, MITOCHONDRIAL"/>
    <property type="match status" value="1"/>
</dbReference>
<reference evidence="4" key="1">
    <citation type="submission" date="2020-03" db="EMBL/GenBank/DDBJ databases">
        <title>Castanea mollissima Vanexum genome sequencing.</title>
        <authorList>
            <person name="Staton M."/>
        </authorList>
    </citation>
    <scope>NUCLEOTIDE SEQUENCE</scope>
    <source>
        <tissue evidence="4">Leaf</tissue>
    </source>
</reference>
<protein>
    <recommendedName>
        <fullName evidence="2">Succinate dehydrogenase assembly factor 4, mitochondrial</fullName>
    </recommendedName>
</protein>
<comment type="similarity">
    <text evidence="1">Belongs to the SDHAF4 family.</text>
</comment>
<evidence type="ECO:0000256" key="2">
    <source>
        <dbReference type="ARBA" id="ARBA00022170"/>
    </source>
</evidence>
<accession>A0A8J4RJH5</accession>
<dbReference type="EMBL" id="JRKL02000158">
    <property type="protein sequence ID" value="KAF3974422.1"/>
    <property type="molecule type" value="Genomic_DNA"/>
</dbReference>
<proteinExistence type="inferred from homology"/>
<organism evidence="4 5">
    <name type="scientific">Castanea mollissima</name>
    <name type="common">Chinese chestnut</name>
    <dbReference type="NCBI Taxonomy" id="60419"/>
    <lineage>
        <taxon>Eukaryota</taxon>
        <taxon>Viridiplantae</taxon>
        <taxon>Streptophyta</taxon>
        <taxon>Embryophyta</taxon>
        <taxon>Tracheophyta</taxon>
        <taxon>Spermatophyta</taxon>
        <taxon>Magnoliopsida</taxon>
        <taxon>eudicotyledons</taxon>
        <taxon>Gunneridae</taxon>
        <taxon>Pentapetalae</taxon>
        <taxon>rosids</taxon>
        <taxon>fabids</taxon>
        <taxon>Fagales</taxon>
        <taxon>Fagaceae</taxon>
        <taxon>Castanea</taxon>
    </lineage>
</organism>
<feature type="region of interest" description="Disordered" evidence="3">
    <location>
        <begin position="41"/>
        <end position="121"/>
    </location>
</feature>
<dbReference type="GO" id="GO:0005739">
    <property type="term" value="C:mitochondrion"/>
    <property type="evidence" value="ECO:0007669"/>
    <property type="project" value="TreeGrafter"/>
</dbReference>
<feature type="compositionally biased region" description="Acidic residues" evidence="3">
    <location>
        <begin position="69"/>
        <end position="83"/>
    </location>
</feature>
<dbReference type="AlphaFoldDB" id="A0A8J4RJH5"/>
<evidence type="ECO:0000313" key="4">
    <source>
        <dbReference type="EMBL" id="KAF3974422.1"/>
    </source>
</evidence>